<dbReference type="PANTHER" id="PTHR45586:SF1">
    <property type="entry name" value="LIPOPOLYSACCHARIDE ASSEMBLY PROTEIN B"/>
    <property type="match status" value="1"/>
</dbReference>
<evidence type="ECO:0000313" key="3">
    <source>
        <dbReference type="EMBL" id="NML61023.1"/>
    </source>
</evidence>
<dbReference type="Proteomes" id="UP000583752">
    <property type="component" value="Unassembled WGS sequence"/>
</dbReference>
<keyword evidence="4" id="KW-1185">Reference proteome</keyword>
<dbReference type="AlphaFoldDB" id="A0A848HP35"/>
<dbReference type="RefSeq" id="WP_169464742.1">
    <property type="nucleotide sequence ID" value="NZ_JABBGG010000004.1"/>
</dbReference>
<evidence type="ECO:0000313" key="4">
    <source>
        <dbReference type="Proteomes" id="UP000583752"/>
    </source>
</evidence>
<sequence>MEFDDAPTTKFKRFFNLDGCERYAPDSFHSPPSTAGFLGANLMKKKSTLGLGAIALGMLIAGQAVAADEYHALLKGRKFAEVERATTAKLAKDPADANAMIARTRAILGMRDGRYEEAAAQAEKCIARHPDNGGCHLALGKALGSKAVAGGITSAIGYAGTIRDAFKKAVDINPRDYEARFALLDYYMMAPFIVGGGTGKAETLARETATLNAEAGKLMTVSLDLKEDNVASAEAGALALKPGLDDAIQQRHEEQLMAIGATHLNGKKYGDATRVLGEAQKRYPDSPLIAFVVARVHQEQGKHREALAILDQVVIKTPLPHVHYRMAKSLQAVGDKPKAAAAFEKALSFKTGLAKTMRTDAEEQLKTLKI</sequence>
<organism evidence="3 4">
    <name type="scientific">Massilia polaris</name>
    <dbReference type="NCBI Taxonomy" id="2728846"/>
    <lineage>
        <taxon>Bacteria</taxon>
        <taxon>Pseudomonadati</taxon>
        <taxon>Pseudomonadota</taxon>
        <taxon>Betaproteobacteria</taxon>
        <taxon>Burkholderiales</taxon>
        <taxon>Oxalobacteraceae</taxon>
        <taxon>Telluria group</taxon>
        <taxon>Massilia</taxon>
    </lineage>
</organism>
<proteinExistence type="predicted"/>
<dbReference type="InterPro" id="IPR019734">
    <property type="entry name" value="TPR_rpt"/>
</dbReference>
<keyword evidence="1" id="KW-0677">Repeat</keyword>
<evidence type="ECO:0000256" key="2">
    <source>
        <dbReference type="ARBA" id="ARBA00022803"/>
    </source>
</evidence>
<dbReference type="EMBL" id="JABBGG010000004">
    <property type="protein sequence ID" value="NML61023.1"/>
    <property type="molecule type" value="Genomic_DNA"/>
</dbReference>
<protein>
    <submittedName>
        <fullName evidence="3">Tetratricopeptide repeat protein</fullName>
    </submittedName>
</protein>
<dbReference type="SMART" id="SM00028">
    <property type="entry name" value="TPR"/>
    <property type="match status" value="3"/>
</dbReference>
<dbReference type="Pfam" id="PF14559">
    <property type="entry name" value="TPR_19"/>
    <property type="match status" value="1"/>
</dbReference>
<dbReference type="SUPFAM" id="SSF48452">
    <property type="entry name" value="TPR-like"/>
    <property type="match status" value="1"/>
</dbReference>
<dbReference type="InterPro" id="IPR011990">
    <property type="entry name" value="TPR-like_helical_dom_sf"/>
</dbReference>
<dbReference type="InterPro" id="IPR051012">
    <property type="entry name" value="CellSynth/LPSAsmb/PSIAsmb"/>
</dbReference>
<dbReference type="PANTHER" id="PTHR45586">
    <property type="entry name" value="TPR REPEAT-CONTAINING PROTEIN PA4667"/>
    <property type="match status" value="1"/>
</dbReference>
<evidence type="ECO:0000256" key="1">
    <source>
        <dbReference type="ARBA" id="ARBA00022737"/>
    </source>
</evidence>
<dbReference type="Gene3D" id="1.25.40.10">
    <property type="entry name" value="Tetratricopeptide repeat domain"/>
    <property type="match status" value="2"/>
</dbReference>
<comment type="caution">
    <text evidence="3">The sequence shown here is derived from an EMBL/GenBank/DDBJ whole genome shotgun (WGS) entry which is preliminary data.</text>
</comment>
<accession>A0A848HP35</accession>
<reference evidence="3 4" key="1">
    <citation type="submission" date="2020-04" db="EMBL/GenBank/DDBJ databases">
        <title>Massilia sp. RP-1-19 isolated from soil.</title>
        <authorList>
            <person name="Dahal R.H."/>
        </authorList>
    </citation>
    <scope>NUCLEOTIDE SEQUENCE [LARGE SCALE GENOMIC DNA]</scope>
    <source>
        <strain evidence="3 4">RP-1-19</strain>
    </source>
</reference>
<gene>
    <name evidence="3" type="ORF">HHL21_08015</name>
</gene>
<keyword evidence="2" id="KW-0802">TPR repeat</keyword>
<name>A0A848HP35_9BURK</name>